<reference evidence="5" key="1">
    <citation type="submission" date="2016-06" db="EMBL/GenBank/DDBJ databases">
        <authorList>
            <person name="Varghese N."/>
            <person name="Submissions Spin"/>
        </authorList>
    </citation>
    <scope>NUCLEOTIDE SEQUENCE [LARGE SCALE GENOMIC DNA]</scope>
    <source>
        <strain evidence="5">DSM 43903</strain>
    </source>
</reference>
<feature type="chain" id="PRO_5008747166" evidence="2">
    <location>
        <begin position="29"/>
        <end position="513"/>
    </location>
</feature>
<dbReference type="EMBL" id="FMHZ01000002">
    <property type="protein sequence ID" value="SCL46261.1"/>
    <property type="molecule type" value="Genomic_DNA"/>
</dbReference>
<evidence type="ECO:0000256" key="2">
    <source>
        <dbReference type="SAM" id="SignalP"/>
    </source>
</evidence>
<feature type="transmembrane region" description="Helical" evidence="1">
    <location>
        <begin position="431"/>
        <end position="461"/>
    </location>
</feature>
<dbReference type="RefSeq" id="WP_176737237.1">
    <property type="nucleotide sequence ID" value="NZ_FMHZ01000002.1"/>
</dbReference>
<evidence type="ECO:0000256" key="1">
    <source>
        <dbReference type="SAM" id="Phobius"/>
    </source>
</evidence>
<dbReference type="Pfam" id="PF00144">
    <property type="entry name" value="Beta-lactamase"/>
    <property type="match status" value="1"/>
</dbReference>
<proteinExistence type="predicted"/>
<dbReference type="InterPro" id="IPR001466">
    <property type="entry name" value="Beta-lactam-related"/>
</dbReference>
<accession>A0A1C6TXC6</accession>
<evidence type="ECO:0000313" key="5">
    <source>
        <dbReference type="Proteomes" id="UP000199001"/>
    </source>
</evidence>
<feature type="domain" description="Beta-lactamase-related" evidence="3">
    <location>
        <begin position="37"/>
        <end position="361"/>
    </location>
</feature>
<keyword evidence="2" id="KW-0732">Signal</keyword>
<protein>
    <submittedName>
        <fullName evidence="4">CubicO group peptidase, beta-lactamase class C family</fullName>
    </submittedName>
</protein>
<evidence type="ECO:0000313" key="4">
    <source>
        <dbReference type="EMBL" id="SCL46261.1"/>
    </source>
</evidence>
<dbReference type="PANTHER" id="PTHR43283">
    <property type="entry name" value="BETA-LACTAMASE-RELATED"/>
    <property type="match status" value="1"/>
</dbReference>
<dbReference type="SUPFAM" id="SSF56601">
    <property type="entry name" value="beta-lactamase/transpeptidase-like"/>
    <property type="match status" value="1"/>
</dbReference>
<sequence>MRPQLRRFAVALAAVGALAITSGPPASAAGDETDRVRTYLDHYRKTNHIPGLAAAVVRGDRVVQEHLAGVAGDGTPVTAQTPFLYGSVSKPFTALAVLQLAEDGRISLDAPARVHLPWLRLSDEAATARVTVRQLLTHTSGLPEVITAGLTDRYDNAPGGVARAVRDLADVPLAGQPGSEHRYSDANYMVLGALVEEVTGRPFAEHLRRSVLDPLRMRQAAATAADAERLGLPAGHRRYLGRAQEFDPPYDTSGVPYGYLAGSLTDLGNFAAAQLNEGRFGESRLLSADGVTRMHRGQAPIASGGRYALGWRDTVLSGSGARTVWHAGATPGFFAHVVLVPEADLAVILLANLYHPAADPALASAGFDVARILLGVPPQPATNDTLLLSVAPALFGVAGLLMIVLIATVVRGTRRHRADPRTGRRAVATSAAWALGWAAGAGAALLVLPSLVGGLGLLLLWTPDIGHATVAVAALAGLLALAHTTTALARLRARRARPAAGDLASTSEPVSVG</sequence>
<dbReference type="AlphaFoldDB" id="A0A1C6TXC6"/>
<keyword evidence="5" id="KW-1185">Reference proteome</keyword>
<evidence type="ECO:0000259" key="3">
    <source>
        <dbReference type="Pfam" id="PF00144"/>
    </source>
</evidence>
<dbReference type="Proteomes" id="UP000199001">
    <property type="component" value="Unassembled WGS sequence"/>
</dbReference>
<dbReference type="InterPro" id="IPR050789">
    <property type="entry name" value="Diverse_Enzym_Activities"/>
</dbReference>
<organism evidence="4 5">
    <name type="scientific">Micromonospora citrea</name>
    <dbReference type="NCBI Taxonomy" id="47855"/>
    <lineage>
        <taxon>Bacteria</taxon>
        <taxon>Bacillati</taxon>
        <taxon>Actinomycetota</taxon>
        <taxon>Actinomycetes</taxon>
        <taxon>Micromonosporales</taxon>
        <taxon>Micromonosporaceae</taxon>
        <taxon>Micromonospora</taxon>
    </lineage>
</organism>
<name>A0A1C6TXC6_9ACTN</name>
<dbReference type="STRING" id="47855.GA0070606_0952"/>
<keyword evidence="1" id="KW-0812">Transmembrane</keyword>
<keyword evidence="1" id="KW-0472">Membrane</keyword>
<dbReference type="InterPro" id="IPR012338">
    <property type="entry name" value="Beta-lactam/transpept-like"/>
</dbReference>
<gene>
    <name evidence="4" type="ORF">GA0070606_0952</name>
</gene>
<keyword evidence="1" id="KW-1133">Transmembrane helix</keyword>
<feature type="transmembrane region" description="Helical" evidence="1">
    <location>
        <begin position="386"/>
        <end position="410"/>
    </location>
</feature>
<feature type="signal peptide" evidence="2">
    <location>
        <begin position="1"/>
        <end position="28"/>
    </location>
</feature>
<feature type="transmembrane region" description="Helical" evidence="1">
    <location>
        <begin position="467"/>
        <end position="489"/>
    </location>
</feature>
<dbReference type="Gene3D" id="3.40.710.10">
    <property type="entry name" value="DD-peptidase/beta-lactamase superfamily"/>
    <property type="match status" value="1"/>
</dbReference>